<evidence type="ECO:0000313" key="4">
    <source>
        <dbReference type="Proteomes" id="UP000325333"/>
    </source>
</evidence>
<dbReference type="Gene3D" id="1.10.3990.20">
    <property type="entry name" value="protein bp1543"/>
    <property type="match status" value="1"/>
</dbReference>
<evidence type="ECO:0000259" key="1">
    <source>
        <dbReference type="Pfam" id="PF13467"/>
    </source>
</evidence>
<feature type="domain" description="Ribbon-helix-helix" evidence="1">
    <location>
        <begin position="55"/>
        <end position="129"/>
    </location>
</feature>
<dbReference type="InterPro" id="IPR038268">
    <property type="entry name" value="RHH_sf"/>
</dbReference>
<evidence type="ECO:0000313" key="3">
    <source>
        <dbReference type="EMBL" id="MFL7900599.1"/>
    </source>
</evidence>
<dbReference type="EMBL" id="JBJLSN010000005">
    <property type="protein sequence ID" value="MFL7900599.1"/>
    <property type="molecule type" value="Genomic_DNA"/>
</dbReference>
<dbReference type="Proteomes" id="UP001628281">
    <property type="component" value="Unassembled WGS sequence"/>
</dbReference>
<dbReference type="RefSeq" id="WP_247887538.1">
    <property type="nucleotide sequence ID" value="NZ_JBJLSN010000005.1"/>
</dbReference>
<comment type="caution">
    <text evidence="2">The sequence shown here is derived from an EMBL/GenBank/DDBJ whole genome shotgun (WGS) entry which is preliminary data.</text>
</comment>
<dbReference type="Proteomes" id="UP000325333">
    <property type="component" value="Unassembled WGS sequence"/>
</dbReference>
<accession>A0A5B0L0Z0</accession>
<reference evidence="3 5" key="2">
    <citation type="submission" date="2024-11" db="EMBL/GenBank/DDBJ databases">
        <title>Draft genome sequences of two bacteria associated to sugarcane roots in Colombia.</title>
        <authorList>
            <person name="Pardo-Diaz S."/>
            <person name="Masmela-Mendoza J."/>
            <person name="Delgadillo-Duran P."/>
            <person name="Bautista E.J."/>
            <person name="Rojas-Tapias D.F."/>
        </authorList>
    </citation>
    <scope>NUCLEOTIDE SEQUENCE [LARGE SCALE GENOMIC DNA]</scope>
    <source>
        <strain evidence="3 5">Ap18</strain>
    </source>
</reference>
<dbReference type="EMBL" id="VEWN01000001">
    <property type="protein sequence ID" value="KAA1057931.1"/>
    <property type="molecule type" value="Genomic_DNA"/>
</dbReference>
<organism evidence="2 4">
    <name type="scientific">Azospirillum argentinense</name>
    <dbReference type="NCBI Taxonomy" id="2970906"/>
    <lineage>
        <taxon>Bacteria</taxon>
        <taxon>Pseudomonadati</taxon>
        <taxon>Pseudomonadota</taxon>
        <taxon>Alphaproteobacteria</taxon>
        <taxon>Rhodospirillales</taxon>
        <taxon>Azospirillaceae</taxon>
        <taxon>Azospirillum</taxon>
    </lineage>
</organism>
<proteinExistence type="predicted"/>
<gene>
    <name evidence="3" type="ORF">ACJ41P_05640</name>
    <name evidence="2" type="ORF">FH063_000131</name>
</gene>
<dbReference type="SUPFAM" id="SSF89447">
    <property type="entry name" value="AbrB/MazE/MraZ-like"/>
    <property type="match status" value="1"/>
</dbReference>
<protein>
    <submittedName>
        <fullName evidence="3">Ribbon-helix-helix domain-containing protein</fullName>
    </submittedName>
</protein>
<evidence type="ECO:0000313" key="5">
    <source>
        <dbReference type="Proteomes" id="UP001628281"/>
    </source>
</evidence>
<dbReference type="AlphaFoldDB" id="A0A5B0L0Z0"/>
<evidence type="ECO:0000313" key="2">
    <source>
        <dbReference type="EMBL" id="KAA1057931.1"/>
    </source>
</evidence>
<reference evidence="2 4" key="1">
    <citation type="submission" date="2019-07" db="EMBL/GenBank/DDBJ databases">
        <title>Genome sequencing of the stress-tolerant strain Azospirillum brasilense Az19.</title>
        <authorList>
            <person name="Maroniche G.A."/>
            <person name="Garcia J.E."/>
            <person name="Pagnussat L."/>
            <person name="Amenta M."/>
            <person name="Creus C.M."/>
        </authorList>
    </citation>
    <scope>NUCLEOTIDE SEQUENCE [LARGE SCALE GENOMIC DNA]</scope>
    <source>
        <strain evidence="2 4">Az19</strain>
    </source>
</reference>
<keyword evidence="5" id="KW-1185">Reference proteome</keyword>
<dbReference type="InterPro" id="IPR027373">
    <property type="entry name" value="RHH_dom"/>
</dbReference>
<dbReference type="Pfam" id="PF13467">
    <property type="entry name" value="RHH_4"/>
    <property type="match status" value="1"/>
</dbReference>
<name>A0A5B0L0Z0_9PROT</name>
<dbReference type="InterPro" id="IPR037914">
    <property type="entry name" value="SpoVT-AbrB_sf"/>
</dbReference>
<sequence length="188" mass="20904">MGFMDYVVVGPDGELMLPKAVRDQLGLKPGDCARIDVDPVHHHIAALSRSNEPLASRSIIVGGHRTSMRLEPTMWDALEDIARREGLTVNTLCTQIKERLEEQFRRHGPTADRSEATLTSAVRVFIAAYFRGYVLDQARGQTTASGKAQARKTIDDLIGMGGTFHRSVSVEEMNEAVRRRTAQRFLKG</sequence>